<dbReference type="InterPro" id="IPR036927">
    <property type="entry name" value="Cyt_c_oxase-like_su1_sf"/>
</dbReference>
<dbReference type="Gene3D" id="1.20.210.10">
    <property type="entry name" value="Cytochrome c oxidase-like, subunit I domain"/>
    <property type="match status" value="1"/>
</dbReference>
<feature type="transmembrane region" description="Helical" evidence="1">
    <location>
        <begin position="107"/>
        <end position="131"/>
    </location>
</feature>
<evidence type="ECO:0000313" key="3">
    <source>
        <dbReference type="Proteomes" id="UP000594464"/>
    </source>
</evidence>
<gene>
    <name evidence="2" type="ORF">G3M78_13435</name>
</gene>
<protein>
    <submittedName>
        <fullName evidence="2">Cbb3-type cytochrome c oxidase subunit I</fullName>
    </submittedName>
</protein>
<feature type="transmembrane region" description="Helical" evidence="1">
    <location>
        <begin position="41"/>
        <end position="61"/>
    </location>
</feature>
<reference evidence="3" key="1">
    <citation type="submission" date="2020-02" db="EMBL/GenBank/DDBJ databases">
        <title>Genomic and physiological characterization of two novel Nitrospinaceae genera.</title>
        <authorList>
            <person name="Mueller A.J."/>
            <person name="Jung M.-Y."/>
            <person name="Strachan C.R."/>
            <person name="Herbold C.W."/>
            <person name="Kirkegaard R.H."/>
            <person name="Daims H."/>
        </authorList>
    </citation>
    <scope>NUCLEOTIDE SEQUENCE [LARGE SCALE GENOMIC DNA]</scope>
</reference>
<keyword evidence="1" id="KW-0812">Transmembrane</keyword>
<feature type="transmembrane region" description="Helical" evidence="1">
    <location>
        <begin position="77"/>
        <end position="95"/>
    </location>
</feature>
<sequence length="140" mass="15456">MDNYPRLFIRASVVYLTLGIVLGIAMGLAPDHAGQIRFIHIHFNLMGFMTMFVAGVAYHVLPRFSGRALPWPGGVKYHFWLHNVGLVGLLSSYAIGGGYHHPGPFRVAFILCAVMTASGMLIMAYNIFFILSKDAPESSR</sequence>
<dbReference type="SUPFAM" id="SSF81442">
    <property type="entry name" value="Cytochrome c oxidase subunit I-like"/>
    <property type="match status" value="1"/>
</dbReference>
<feature type="transmembrane region" description="Helical" evidence="1">
    <location>
        <begin position="7"/>
        <end position="29"/>
    </location>
</feature>
<dbReference type="AlphaFoldDB" id="A0A7T0C4F6"/>
<dbReference type="Proteomes" id="UP000594464">
    <property type="component" value="Chromosome"/>
</dbReference>
<name>A0A7T0C4F6_9BACT</name>
<keyword evidence="1" id="KW-1133">Transmembrane helix</keyword>
<proteinExistence type="predicted"/>
<accession>A0A7T0C4F6</accession>
<evidence type="ECO:0000256" key="1">
    <source>
        <dbReference type="SAM" id="Phobius"/>
    </source>
</evidence>
<evidence type="ECO:0000313" key="2">
    <source>
        <dbReference type="EMBL" id="QPJ66342.1"/>
    </source>
</evidence>
<dbReference type="KEGG" id="nva:G3M78_13435"/>
<organism evidence="2 3">
    <name type="scientific">Candidatus Nitrohelix vancouverensis</name>
    <dbReference type="NCBI Taxonomy" id="2705534"/>
    <lineage>
        <taxon>Bacteria</taxon>
        <taxon>Pseudomonadati</taxon>
        <taxon>Nitrospinota/Tectimicrobiota group</taxon>
        <taxon>Nitrospinota</taxon>
        <taxon>Nitrospinia</taxon>
        <taxon>Nitrospinales</taxon>
        <taxon>Nitrospinaceae</taxon>
        <taxon>Candidatus Nitrohelix</taxon>
    </lineage>
</organism>
<dbReference type="EMBL" id="CP048620">
    <property type="protein sequence ID" value="QPJ66342.1"/>
    <property type="molecule type" value="Genomic_DNA"/>
</dbReference>
<keyword evidence="1" id="KW-0472">Membrane</keyword>